<organism evidence="1">
    <name type="scientific">Oikopleura dioica</name>
    <name type="common">Tunicate</name>
    <dbReference type="NCBI Taxonomy" id="34765"/>
    <lineage>
        <taxon>Eukaryota</taxon>
        <taxon>Metazoa</taxon>
        <taxon>Chordata</taxon>
        <taxon>Tunicata</taxon>
        <taxon>Appendicularia</taxon>
        <taxon>Copelata</taxon>
        <taxon>Oikopleuridae</taxon>
        <taxon>Oikopleura</taxon>
    </lineage>
</organism>
<evidence type="ECO:0000313" key="1">
    <source>
        <dbReference type="EMBL" id="CBY19907.1"/>
    </source>
</evidence>
<dbReference type="EMBL" id="FN653123">
    <property type="protein sequence ID" value="CBY19907.1"/>
    <property type="molecule type" value="Genomic_DNA"/>
</dbReference>
<name>E4XRR6_OIKDI</name>
<accession>E4XRR6</accession>
<protein>
    <submittedName>
        <fullName evidence="1">Uncharacterized protein</fullName>
    </submittedName>
</protein>
<reference evidence="1" key="1">
    <citation type="journal article" date="2010" name="Science">
        <title>Plasticity of animal genome architecture unmasked by rapid evolution of a pelagic tunicate.</title>
        <authorList>
            <person name="Denoeud F."/>
            <person name="Henriet S."/>
            <person name="Mungpakdee S."/>
            <person name="Aury J.M."/>
            <person name="Da Silva C."/>
            <person name="Brinkmann H."/>
            <person name="Mikhaleva J."/>
            <person name="Olsen L.C."/>
            <person name="Jubin C."/>
            <person name="Canestro C."/>
            <person name="Bouquet J.M."/>
            <person name="Danks G."/>
            <person name="Poulain J."/>
            <person name="Campsteijn C."/>
            <person name="Adamski M."/>
            <person name="Cross I."/>
            <person name="Yadetie F."/>
            <person name="Muffato M."/>
            <person name="Louis A."/>
            <person name="Butcher S."/>
            <person name="Tsagkogeorga G."/>
            <person name="Konrad A."/>
            <person name="Singh S."/>
            <person name="Jensen M.F."/>
            <person name="Cong E.H."/>
            <person name="Eikeseth-Otteraa H."/>
            <person name="Noel B."/>
            <person name="Anthouard V."/>
            <person name="Porcel B.M."/>
            <person name="Kachouri-Lafond R."/>
            <person name="Nishino A."/>
            <person name="Ugolini M."/>
            <person name="Chourrout P."/>
            <person name="Nishida H."/>
            <person name="Aasland R."/>
            <person name="Huzurbazar S."/>
            <person name="Westhof E."/>
            <person name="Delsuc F."/>
            <person name="Lehrach H."/>
            <person name="Reinhardt R."/>
            <person name="Weissenbach J."/>
            <person name="Roy S.W."/>
            <person name="Artiguenave F."/>
            <person name="Postlethwait J.H."/>
            <person name="Manak J.R."/>
            <person name="Thompson E.M."/>
            <person name="Jaillon O."/>
            <person name="Du Pasquier L."/>
            <person name="Boudinot P."/>
            <person name="Liberles D.A."/>
            <person name="Volff J.N."/>
            <person name="Philippe H."/>
            <person name="Lenhard B."/>
            <person name="Roest Crollius H."/>
            <person name="Wincker P."/>
            <person name="Chourrout D."/>
        </authorList>
    </citation>
    <scope>NUCLEOTIDE SEQUENCE [LARGE SCALE GENOMIC DNA]</scope>
</reference>
<dbReference type="Proteomes" id="UP000001307">
    <property type="component" value="Unassembled WGS sequence"/>
</dbReference>
<keyword evidence="2" id="KW-1185">Reference proteome</keyword>
<proteinExistence type="predicted"/>
<gene>
    <name evidence="1" type="ORF">GSOID_T00001855001</name>
</gene>
<sequence>MKIAAAVVALTHATEDMDMINCWPANENAPHCGCQMIRRDRNMINKKCVLNFDEEAVLGEDNIAMISVASSFTFPDTGSIDDSSLPDNRFVWTGFEGLSHENLHDIVWFFRPDVCPNYEIEQDYPVVNLTFFQNGGGLVFDECQDIDEQWLNDSLPLLGNFNYDIARSHQSYNLPIYGMESGQTALVSIESHHADWDLTENFVSVRNVTAHHGHGVDSDETECDAEFTFTLNDHLGVLEYVNFYLCEDPTVSGAASPGDYFYNVPSSWTSSAQV</sequence>
<dbReference type="AlphaFoldDB" id="E4XRR6"/>
<dbReference type="InParanoid" id="E4XRR6"/>
<evidence type="ECO:0000313" key="2">
    <source>
        <dbReference type="Proteomes" id="UP000001307"/>
    </source>
</evidence>